<dbReference type="OrthoDB" id="32523at2"/>
<evidence type="ECO:0000259" key="4">
    <source>
        <dbReference type="PROSITE" id="PS50995"/>
    </source>
</evidence>
<dbReference type="SMART" id="SM00347">
    <property type="entry name" value="HTH_MARR"/>
    <property type="match status" value="1"/>
</dbReference>
<accession>A0A1M7EQB0</accession>
<dbReference type="Pfam" id="PF12802">
    <property type="entry name" value="MarR_2"/>
    <property type="match status" value="1"/>
</dbReference>
<evidence type="ECO:0000313" key="5">
    <source>
        <dbReference type="EMBL" id="SHL93904.1"/>
    </source>
</evidence>
<dbReference type="Gene3D" id="1.10.10.10">
    <property type="entry name" value="Winged helix-like DNA-binding domain superfamily/Winged helix DNA-binding domain"/>
    <property type="match status" value="1"/>
</dbReference>
<dbReference type="AlphaFoldDB" id="A0A1M7EQB0"/>
<dbReference type="EMBL" id="LT670844">
    <property type="protein sequence ID" value="SHL93904.1"/>
    <property type="molecule type" value="Genomic_DNA"/>
</dbReference>
<dbReference type="GO" id="GO:0003700">
    <property type="term" value="F:DNA-binding transcription factor activity"/>
    <property type="evidence" value="ECO:0007669"/>
    <property type="project" value="InterPro"/>
</dbReference>
<keyword evidence="2" id="KW-0238">DNA-binding</keyword>
<reference evidence="5 6" key="1">
    <citation type="submission" date="2016-11" db="EMBL/GenBank/DDBJ databases">
        <authorList>
            <person name="Jaros S."/>
            <person name="Januszkiewicz K."/>
            <person name="Wedrychowicz H."/>
        </authorList>
    </citation>
    <scope>NUCLEOTIDE SEQUENCE [LARGE SCALE GENOMIC DNA]</scope>
    <source>
        <strain evidence="5 6">GAS499</strain>
    </source>
</reference>
<proteinExistence type="predicted"/>
<keyword evidence="3" id="KW-0804">Transcription</keyword>
<evidence type="ECO:0000313" key="6">
    <source>
        <dbReference type="Proteomes" id="UP000189935"/>
    </source>
</evidence>
<evidence type="ECO:0000256" key="2">
    <source>
        <dbReference type="ARBA" id="ARBA00023125"/>
    </source>
</evidence>
<dbReference type="SUPFAM" id="SSF46785">
    <property type="entry name" value="Winged helix' DNA-binding domain"/>
    <property type="match status" value="1"/>
</dbReference>
<dbReference type="InterPro" id="IPR052067">
    <property type="entry name" value="Metal_resp_HTH_trans_reg"/>
</dbReference>
<dbReference type="GO" id="GO:0003677">
    <property type="term" value="F:DNA binding"/>
    <property type="evidence" value="ECO:0007669"/>
    <property type="project" value="UniProtKB-KW"/>
</dbReference>
<dbReference type="InterPro" id="IPR036390">
    <property type="entry name" value="WH_DNA-bd_sf"/>
</dbReference>
<dbReference type="InterPro" id="IPR000835">
    <property type="entry name" value="HTH_MarR-typ"/>
</dbReference>
<evidence type="ECO:0000256" key="1">
    <source>
        <dbReference type="ARBA" id="ARBA00023015"/>
    </source>
</evidence>
<dbReference type="Proteomes" id="UP000189935">
    <property type="component" value="Chromosome I"/>
</dbReference>
<dbReference type="PANTHER" id="PTHR35790">
    <property type="entry name" value="HTH-TYPE TRANSCRIPTIONAL REGULATOR PCHR"/>
    <property type="match status" value="1"/>
</dbReference>
<dbReference type="PANTHER" id="PTHR35790:SF4">
    <property type="entry name" value="HTH-TYPE TRANSCRIPTIONAL REGULATOR PCHR"/>
    <property type="match status" value="1"/>
</dbReference>
<gene>
    <name evidence="5" type="ORF">SAMN05444159_7240</name>
</gene>
<sequence>MSRKTKSVDAPLPDAGKDAELAPITAMMSSRLMVLANLLKRGAILRYKRLAGLSSVEFGLVASLGRRPPMSVVSLAEAVGMDKGQISRALAGLVSRKLVSRAVNPRDNREVLVCLTRTGLSAHDAIVAGALERNQRLLEQLEKGDVAMLLGHIDRLTDTAAKMLDAEKEVSQKGPNHPRRRALE</sequence>
<feature type="domain" description="HTH marR-type" evidence="4">
    <location>
        <begin position="25"/>
        <end position="158"/>
    </location>
</feature>
<dbReference type="RefSeq" id="WP_079544256.1">
    <property type="nucleotide sequence ID" value="NZ_LT670844.1"/>
</dbReference>
<name>A0A1M7EQB0_9BRAD</name>
<organism evidence="5 6">
    <name type="scientific">Bradyrhizobium lablabi</name>
    <dbReference type="NCBI Taxonomy" id="722472"/>
    <lineage>
        <taxon>Bacteria</taxon>
        <taxon>Pseudomonadati</taxon>
        <taxon>Pseudomonadota</taxon>
        <taxon>Alphaproteobacteria</taxon>
        <taxon>Hyphomicrobiales</taxon>
        <taxon>Nitrobacteraceae</taxon>
        <taxon>Bradyrhizobium</taxon>
    </lineage>
</organism>
<dbReference type="PROSITE" id="PS50995">
    <property type="entry name" value="HTH_MARR_2"/>
    <property type="match status" value="1"/>
</dbReference>
<evidence type="ECO:0000256" key="3">
    <source>
        <dbReference type="ARBA" id="ARBA00023163"/>
    </source>
</evidence>
<keyword evidence="1" id="KW-0805">Transcription regulation</keyword>
<protein>
    <submittedName>
        <fullName evidence="5">Transcriptional regulator, MarR family</fullName>
    </submittedName>
</protein>
<dbReference type="InterPro" id="IPR036388">
    <property type="entry name" value="WH-like_DNA-bd_sf"/>
</dbReference>